<proteinExistence type="predicted"/>
<dbReference type="EMBL" id="MNAD01000727">
    <property type="protein sequence ID" value="OJT10850.1"/>
    <property type="molecule type" value="Genomic_DNA"/>
</dbReference>
<gene>
    <name evidence="8" type="ORF">TRAPUB_12626</name>
</gene>
<dbReference type="GO" id="GO:0004222">
    <property type="term" value="F:metalloendopeptidase activity"/>
    <property type="evidence" value="ECO:0007669"/>
    <property type="project" value="InterPro"/>
</dbReference>
<evidence type="ECO:0000256" key="4">
    <source>
        <dbReference type="ARBA" id="ARBA00023136"/>
    </source>
</evidence>
<dbReference type="OrthoDB" id="7694678at2759"/>
<dbReference type="PRINTS" id="PR01000">
    <property type="entry name" value="SREBPS2PTASE"/>
</dbReference>
<dbReference type="GO" id="GO:0005737">
    <property type="term" value="C:cytoplasm"/>
    <property type="evidence" value="ECO:0007669"/>
    <property type="project" value="TreeGrafter"/>
</dbReference>
<dbReference type="OMA" id="WFARCER"/>
<reference evidence="8 9" key="1">
    <citation type="submission" date="2016-10" db="EMBL/GenBank/DDBJ databases">
        <title>Genome sequence of the basidiomycete white-rot fungus Trametes pubescens.</title>
        <authorList>
            <person name="Makela M.R."/>
            <person name="Granchi Z."/>
            <person name="Peng M."/>
            <person name="De Vries R.P."/>
            <person name="Grigoriev I."/>
            <person name="Riley R."/>
            <person name="Hilden K."/>
        </authorList>
    </citation>
    <scope>NUCLEOTIDE SEQUENCE [LARGE SCALE GENOMIC DNA]</scope>
    <source>
        <strain evidence="8 9">FBCC735</strain>
    </source>
</reference>
<sequence>MSSVSHARDIQLLVFSLALFWAVLYALRHHRARARRISTLPSLTSSARGPASTELFRSPATRITLDTCHLRYSSTAWNALHQSSTARLAKRGDWRRALQLAYDVGSVLGVLGMLGSVLLLLWTVAQLSGSLYASSGYSRVSSASGIRKRDTIEDDGLISETHAAPALQLIIPGLTTPLHHLPLLLIALLTTQVIHECGHAVAAAIDALPLTSAGVGLTVILPSAFVAFPSDETEALPLRSRARLVSAGAFHNLVFWLALGFAARIGTSALVWPVLGYRDVSQYGRVVVGVDDMSPLYGHLPVGAVIYKVGDEMLAAPEGAAERWDALMSATPSKSQPSLGWCAEEPWYMSQDASCCAARRSAVPSLSCFAAFGEARTERCVDPLRFLQPAATQSVLRCTSAAECGHDQLCVRPRGDQELVTLTMHLPQWMRTSEADAERTVVWQGDRSEVAEEVDLGDWLPSYGWQPMSLPFVWGTLFSYMKMLTLSLYFFNLLPLPVLDGGQLYDTLYEALTAHPSEEHEFVPLSSMEEGAELDDSVPARRALGRSRREKRNRLRRAVHICVLALLGLCVVLSLVNTYL</sequence>
<dbReference type="PANTHER" id="PTHR13325">
    <property type="entry name" value="PROTEASE M50 MEMBRANE-BOUND TRANSCRIPTION FACTOR SITE 2 PROTEASE"/>
    <property type="match status" value="1"/>
</dbReference>
<name>A0A1M2VTK3_TRAPU</name>
<organism evidence="8 9">
    <name type="scientific">Trametes pubescens</name>
    <name type="common">White-rot fungus</name>
    <dbReference type="NCBI Taxonomy" id="154538"/>
    <lineage>
        <taxon>Eukaryota</taxon>
        <taxon>Fungi</taxon>
        <taxon>Dikarya</taxon>
        <taxon>Basidiomycota</taxon>
        <taxon>Agaricomycotina</taxon>
        <taxon>Agaricomycetes</taxon>
        <taxon>Polyporales</taxon>
        <taxon>Polyporaceae</taxon>
        <taxon>Trametes</taxon>
    </lineage>
</organism>
<dbReference type="GO" id="GO:1905897">
    <property type="term" value="P:regulation of response to endoplasmic reticulum stress"/>
    <property type="evidence" value="ECO:0007669"/>
    <property type="project" value="TreeGrafter"/>
</dbReference>
<keyword evidence="8" id="KW-0378">Hydrolase</keyword>
<dbReference type="InterPro" id="IPR008915">
    <property type="entry name" value="Peptidase_M50"/>
</dbReference>
<dbReference type="Pfam" id="PF02163">
    <property type="entry name" value="Peptidase_M50"/>
    <property type="match status" value="1"/>
</dbReference>
<evidence type="ECO:0000256" key="1">
    <source>
        <dbReference type="ARBA" id="ARBA00004127"/>
    </source>
</evidence>
<feature type="transmembrane region" description="Helical" evidence="6">
    <location>
        <begin position="558"/>
        <end position="579"/>
    </location>
</feature>
<dbReference type="GO" id="GO:0031293">
    <property type="term" value="P:membrane protein intracellular domain proteolysis"/>
    <property type="evidence" value="ECO:0007669"/>
    <property type="project" value="TreeGrafter"/>
</dbReference>
<evidence type="ECO:0000256" key="3">
    <source>
        <dbReference type="ARBA" id="ARBA00022989"/>
    </source>
</evidence>
<evidence type="ECO:0000259" key="7">
    <source>
        <dbReference type="Pfam" id="PF02163"/>
    </source>
</evidence>
<dbReference type="GO" id="GO:0016020">
    <property type="term" value="C:membrane"/>
    <property type="evidence" value="ECO:0007669"/>
    <property type="project" value="InterPro"/>
</dbReference>
<keyword evidence="8" id="KW-0645">Protease</keyword>
<evidence type="ECO:0000256" key="5">
    <source>
        <dbReference type="ARBA" id="ARBA00032658"/>
    </source>
</evidence>
<evidence type="ECO:0000313" key="9">
    <source>
        <dbReference type="Proteomes" id="UP000184267"/>
    </source>
</evidence>
<keyword evidence="4 6" id="KW-0472">Membrane</keyword>
<feature type="transmembrane region" description="Helical" evidence="6">
    <location>
        <begin position="100"/>
        <end position="125"/>
    </location>
</feature>
<evidence type="ECO:0000313" key="8">
    <source>
        <dbReference type="EMBL" id="OJT10850.1"/>
    </source>
</evidence>
<dbReference type="PANTHER" id="PTHR13325:SF3">
    <property type="entry name" value="MEMBRANE-BOUND TRANSCRIPTION FACTOR SITE-2 PROTEASE"/>
    <property type="match status" value="1"/>
</dbReference>
<feature type="transmembrane region" description="Helical" evidence="6">
    <location>
        <begin position="12"/>
        <end position="28"/>
    </location>
</feature>
<dbReference type="STRING" id="154538.A0A1M2VTK3"/>
<protein>
    <recommendedName>
        <fullName evidence="5">Endopeptidase S2P</fullName>
    </recommendedName>
</protein>
<keyword evidence="9" id="KW-1185">Reference proteome</keyword>
<feature type="transmembrane region" description="Helical" evidence="6">
    <location>
        <begin position="207"/>
        <end position="228"/>
    </location>
</feature>
<feature type="domain" description="Peptidase M50" evidence="7">
    <location>
        <begin position="184"/>
        <end position="519"/>
    </location>
</feature>
<dbReference type="InterPro" id="IPR001193">
    <property type="entry name" value="MBTPS2"/>
</dbReference>
<evidence type="ECO:0000256" key="2">
    <source>
        <dbReference type="ARBA" id="ARBA00022692"/>
    </source>
</evidence>
<feature type="transmembrane region" description="Helical" evidence="6">
    <location>
        <begin position="253"/>
        <end position="275"/>
    </location>
</feature>
<accession>A0A1M2VTK3</accession>
<comment type="subcellular location">
    <subcellularLocation>
        <location evidence="1">Endomembrane system</location>
        <topology evidence="1">Multi-pass membrane protein</topology>
    </subcellularLocation>
</comment>
<keyword evidence="3 6" id="KW-1133">Transmembrane helix</keyword>
<dbReference type="Proteomes" id="UP000184267">
    <property type="component" value="Unassembled WGS sequence"/>
</dbReference>
<keyword evidence="2 6" id="KW-0812">Transmembrane</keyword>
<dbReference type="GO" id="GO:0012505">
    <property type="term" value="C:endomembrane system"/>
    <property type="evidence" value="ECO:0007669"/>
    <property type="project" value="UniProtKB-SubCell"/>
</dbReference>
<comment type="caution">
    <text evidence="8">The sequence shown here is derived from an EMBL/GenBank/DDBJ whole genome shotgun (WGS) entry which is preliminary data.</text>
</comment>
<evidence type="ECO:0000256" key="6">
    <source>
        <dbReference type="SAM" id="Phobius"/>
    </source>
</evidence>
<dbReference type="AlphaFoldDB" id="A0A1M2VTK3"/>